<evidence type="ECO:0000313" key="2">
    <source>
        <dbReference type="Proteomes" id="UP000290172"/>
    </source>
</evidence>
<accession>A0A4Q0YBF3</accession>
<dbReference type="Proteomes" id="UP000290172">
    <property type="component" value="Unassembled WGS sequence"/>
</dbReference>
<evidence type="ECO:0000313" key="1">
    <source>
        <dbReference type="EMBL" id="RXJ67667.1"/>
    </source>
</evidence>
<protein>
    <recommendedName>
        <fullName evidence="3">Porin domain-containing protein</fullName>
    </recommendedName>
</protein>
<name>A0A4Q0YBF3_9BACT</name>
<sequence>MEQSVSIAAFTSTGKDADVIPGLGNGADLAYTWSEVFAYQYEKDQNAYKLTAKYNINPNLYLGTSYLDENGAGYNRAYTAIKSGYNFAGKLKGLNIVAAYEMGSKDAKDDELRIRLNYEF</sequence>
<evidence type="ECO:0008006" key="3">
    <source>
        <dbReference type="Google" id="ProtNLM"/>
    </source>
</evidence>
<dbReference type="RefSeq" id="WP_128981615.1">
    <property type="nucleotide sequence ID" value="NZ_PDKJ01000008.1"/>
</dbReference>
<reference evidence="1 2" key="1">
    <citation type="submission" date="2017-10" db="EMBL/GenBank/DDBJ databases">
        <title>Genomics of the genus Arcobacter.</title>
        <authorList>
            <person name="Perez-Cataluna A."/>
            <person name="Figueras M.J."/>
        </authorList>
    </citation>
    <scope>NUCLEOTIDE SEQUENCE [LARGE SCALE GENOMIC DNA]</scope>
    <source>
        <strain evidence="1 2">CECT 8993</strain>
    </source>
</reference>
<proteinExistence type="predicted"/>
<dbReference type="AlphaFoldDB" id="A0A4Q0YBF3"/>
<gene>
    <name evidence="1" type="ORF">CRV08_09865</name>
</gene>
<organism evidence="1 2">
    <name type="scientific">Halarcobacter ebronensis</name>
    <dbReference type="NCBI Taxonomy" id="1462615"/>
    <lineage>
        <taxon>Bacteria</taxon>
        <taxon>Pseudomonadati</taxon>
        <taxon>Campylobacterota</taxon>
        <taxon>Epsilonproteobacteria</taxon>
        <taxon>Campylobacterales</taxon>
        <taxon>Arcobacteraceae</taxon>
        <taxon>Halarcobacter</taxon>
    </lineage>
</organism>
<comment type="caution">
    <text evidence="1">The sequence shown here is derived from an EMBL/GenBank/DDBJ whole genome shotgun (WGS) entry which is preliminary data.</text>
</comment>
<dbReference type="EMBL" id="PDKJ01000008">
    <property type="protein sequence ID" value="RXJ67667.1"/>
    <property type="molecule type" value="Genomic_DNA"/>
</dbReference>